<keyword evidence="3" id="KW-0378">Hydrolase</keyword>
<evidence type="ECO:0000313" key="4">
    <source>
        <dbReference type="Proteomes" id="UP000291562"/>
    </source>
</evidence>
<dbReference type="EMBL" id="CP035704">
    <property type="protein sequence ID" value="QBB69701.1"/>
    <property type="molecule type" value="Genomic_DNA"/>
</dbReference>
<proteinExistence type="predicted"/>
<keyword evidence="1" id="KW-0732">Signal</keyword>
<evidence type="ECO:0000259" key="2">
    <source>
        <dbReference type="Pfam" id="PF01738"/>
    </source>
</evidence>
<dbReference type="Gene3D" id="3.40.50.1820">
    <property type="entry name" value="alpha/beta hydrolase"/>
    <property type="match status" value="1"/>
</dbReference>
<dbReference type="InterPro" id="IPR050261">
    <property type="entry name" value="FrsA_esterase"/>
</dbReference>
<dbReference type="PANTHER" id="PTHR22946">
    <property type="entry name" value="DIENELACTONE HYDROLASE DOMAIN-CONTAINING PROTEIN-RELATED"/>
    <property type="match status" value="1"/>
</dbReference>
<dbReference type="PANTHER" id="PTHR22946:SF4">
    <property type="entry name" value="ESTERASE FRSA"/>
    <property type="match status" value="1"/>
</dbReference>
<sequence length="260" mass="28058">MKLRHLFVLLATFSAASALAAPTAKPVNYKIGDTEFQGQLIYDDAIKTSRPGLVMVPNWYGINTTAIEKAKMIAGRDYVIFLADMYGKDAKVTDDASAQAVVKPLYADRELMRTRIKAGLAQLQAQIGKAPIDAKKLGAIGFCFGGSAVLDLGRAGADIAAIVTFHGQLSTDKPELAKNIKAKVLVLNGADDKGVGKQVDGFEKEMTDANVDWQFVNFSGAVHCFTETESNSPGCKYDEKVSKRAYVMMHNLLGEAFAGR</sequence>
<dbReference type="SUPFAM" id="SSF53474">
    <property type="entry name" value="alpha/beta-Hydrolases"/>
    <property type="match status" value="1"/>
</dbReference>
<evidence type="ECO:0000256" key="1">
    <source>
        <dbReference type="SAM" id="SignalP"/>
    </source>
</evidence>
<keyword evidence="4" id="KW-1185">Reference proteome</keyword>
<dbReference type="Proteomes" id="UP000291562">
    <property type="component" value="Chromosome"/>
</dbReference>
<dbReference type="InterPro" id="IPR029058">
    <property type="entry name" value="AB_hydrolase_fold"/>
</dbReference>
<dbReference type="RefSeq" id="WP_129831961.1">
    <property type="nucleotide sequence ID" value="NZ_CP035704.1"/>
</dbReference>
<dbReference type="Pfam" id="PF01738">
    <property type="entry name" value="DLH"/>
    <property type="match status" value="1"/>
</dbReference>
<reference evidence="3 4" key="1">
    <citation type="submission" date="2019-01" db="EMBL/GenBank/DDBJ databases">
        <title>Pseudolysobacter antarctica gen. nov., sp. nov., isolated from Fildes Peninsula, Antarctica.</title>
        <authorList>
            <person name="Wei Z."/>
            <person name="Peng F."/>
        </authorList>
    </citation>
    <scope>NUCLEOTIDE SEQUENCE [LARGE SCALE GENOMIC DNA]</scope>
    <source>
        <strain evidence="3 4">AQ6-296</strain>
    </source>
</reference>
<feature type="signal peptide" evidence="1">
    <location>
        <begin position="1"/>
        <end position="20"/>
    </location>
</feature>
<protein>
    <submittedName>
        <fullName evidence="3">Dienelactone hydrolase family protein</fullName>
    </submittedName>
</protein>
<dbReference type="GO" id="GO:0016787">
    <property type="term" value="F:hydrolase activity"/>
    <property type="evidence" value="ECO:0007669"/>
    <property type="project" value="UniProtKB-KW"/>
</dbReference>
<dbReference type="AlphaFoldDB" id="A0A411HGV7"/>
<accession>A0A411HGV7</accession>
<dbReference type="OrthoDB" id="9787933at2"/>
<dbReference type="InterPro" id="IPR002925">
    <property type="entry name" value="Dienelactn_hydro"/>
</dbReference>
<dbReference type="KEGG" id="xbc:ELE36_04555"/>
<evidence type="ECO:0000313" key="3">
    <source>
        <dbReference type="EMBL" id="QBB69701.1"/>
    </source>
</evidence>
<feature type="domain" description="Dienelactone hydrolase" evidence="2">
    <location>
        <begin position="49"/>
        <end position="256"/>
    </location>
</feature>
<gene>
    <name evidence="3" type="ORF">ELE36_04555</name>
</gene>
<feature type="chain" id="PRO_5019276530" evidence="1">
    <location>
        <begin position="21"/>
        <end position="260"/>
    </location>
</feature>
<name>A0A411HGV7_9GAMM</name>
<organism evidence="3 4">
    <name type="scientific">Pseudolysobacter antarcticus</name>
    <dbReference type="NCBI Taxonomy" id="2511995"/>
    <lineage>
        <taxon>Bacteria</taxon>
        <taxon>Pseudomonadati</taxon>
        <taxon>Pseudomonadota</taxon>
        <taxon>Gammaproteobacteria</taxon>
        <taxon>Lysobacterales</taxon>
        <taxon>Rhodanobacteraceae</taxon>
        <taxon>Pseudolysobacter</taxon>
    </lineage>
</organism>